<evidence type="ECO:0000256" key="3">
    <source>
        <dbReference type="ARBA" id="ARBA00023180"/>
    </source>
</evidence>
<dbReference type="InterPro" id="IPR036024">
    <property type="entry name" value="Somatomedin_B-like_dom_sf"/>
</dbReference>
<sequence>MSSSDVESDIFRLPIIMSACSSRRSWMVLYLALLVTLVSQSEGGCQDTGLCCIGQNQSCITEDWRKDRSYGECYCDQACKTTLDCCHDYDLACPAVSCVVSEWSVWSGCLEPCKPTLRTRQRQVIREARNGGEPCPSLYQTAGCAEYHDQHGPCLQSLVPALITTGGYGNARKKREILDNSITGYCVEFRLTSLTVGCQHSFSPHTRWMRYLKEGHQVCVECQPPALAQGQRFCSGDGENMGQDGSLSLQWQAVGNSRCRGLWRRVRRRDSCSCPTVHSFLFI</sequence>
<dbReference type="GeneID" id="113088492"/>
<protein>
    <submittedName>
        <fullName evidence="7">Somatomedin-B and thrombospondin type-1 domain-containing protein</fullName>
    </submittedName>
</protein>
<evidence type="ECO:0000313" key="6">
    <source>
        <dbReference type="Proteomes" id="UP000515129"/>
    </source>
</evidence>
<dbReference type="SUPFAM" id="SSF90188">
    <property type="entry name" value="Somatomedin B domain"/>
    <property type="match status" value="1"/>
</dbReference>
<dbReference type="InterPro" id="IPR044004">
    <property type="entry name" value="TSP1_spondin_dom"/>
</dbReference>
<dbReference type="RefSeq" id="XP_026111557.1">
    <property type="nucleotide sequence ID" value="XM_026255772.1"/>
</dbReference>
<evidence type="ECO:0000256" key="2">
    <source>
        <dbReference type="ARBA" id="ARBA00023157"/>
    </source>
</evidence>
<dbReference type="Pfam" id="PF25031">
    <property type="entry name" value="SBSPON_C"/>
    <property type="match status" value="1"/>
</dbReference>
<evidence type="ECO:0000259" key="5">
    <source>
        <dbReference type="PROSITE" id="PS50958"/>
    </source>
</evidence>
<organism evidence="6 7">
    <name type="scientific">Carassius auratus</name>
    <name type="common">Goldfish</name>
    <dbReference type="NCBI Taxonomy" id="7957"/>
    <lineage>
        <taxon>Eukaryota</taxon>
        <taxon>Metazoa</taxon>
        <taxon>Chordata</taxon>
        <taxon>Craniata</taxon>
        <taxon>Vertebrata</taxon>
        <taxon>Euteleostomi</taxon>
        <taxon>Actinopterygii</taxon>
        <taxon>Neopterygii</taxon>
        <taxon>Teleostei</taxon>
        <taxon>Ostariophysi</taxon>
        <taxon>Cypriniformes</taxon>
        <taxon>Cyprinidae</taxon>
        <taxon>Cyprininae</taxon>
        <taxon>Carassius</taxon>
    </lineage>
</organism>
<name>A0A6P6NRQ3_CARAU</name>
<dbReference type="Proteomes" id="UP000515129">
    <property type="component" value="Chromosome 6"/>
</dbReference>
<dbReference type="InterPro" id="IPR036383">
    <property type="entry name" value="TSP1_rpt_sf"/>
</dbReference>
<accession>A0A6P6NRQ3</accession>
<proteinExistence type="predicted"/>
<dbReference type="SUPFAM" id="SSF82895">
    <property type="entry name" value="TSP-1 type 1 repeat"/>
    <property type="match status" value="1"/>
</dbReference>
<dbReference type="InterPro" id="IPR039942">
    <property type="entry name" value="SBSPO"/>
</dbReference>
<feature type="chain" id="PRO_5028027789" evidence="4">
    <location>
        <begin position="44"/>
        <end position="283"/>
    </location>
</feature>
<evidence type="ECO:0000256" key="4">
    <source>
        <dbReference type="SAM" id="SignalP"/>
    </source>
</evidence>
<dbReference type="Pfam" id="PF19028">
    <property type="entry name" value="TSP1_spondin"/>
    <property type="match status" value="1"/>
</dbReference>
<dbReference type="PROSITE" id="PS00524">
    <property type="entry name" value="SMB_1"/>
    <property type="match status" value="1"/>
</dbReference>
<dbReference type="PROSITE" id="PS50958">
    <property type="entry name" value="SMB_2"/>
    <property type="match status" value="1"/>
</dbReference>
<dbReference type="AlphaFoldDB" id="A0A6P6NRQ3"/>
<feature type="domain" description="SMB" evidence="5">
    <location>
        <begin position="47"/>
        <end position="97"/>
    </location>
</feature>
<reference evidence="7" key="1">
    <citation type="submission" date="2025-08" db="UniProtKB">
        <authorList>
            <consortium name="RefSeq"/>
        </authorList>
    </citation>
    <scope>IDENTIFICATION</scope>
    <source>
        <strain evidence="7">Wakin</strain>
        <tissue evidence="7">Muscle</tissue>
    </source>
</reference>
<dbReference type="InterPro" id="IPR001212">
    <property type="entry name" value="Somatomedin_B_dom"/>
</dbReference>
<dbReference type="KEGG" id="caua:113088492"/>
<dbReference type="PROSITE" id="PS50092">
    <property type="entry name" value="TSP1"/>
    <property type="match status" value="1"/>
</dbReference>
<evidence type="ECO:0000256" key="1">
    <source>
        <dbReference type="ARBA" id="ARBA00022729"/>
    </source>
</evidence>
<feature type="signal peptide" evidence="4">
    <location>
        <begin position="1"/>
        <end position="43"/>
    </location>
</feature>
<gene>
    <name evidence="7" type="primary">LOC113088492</name>
</gene>
<keyword evidence="2" id="KW-1015">Disulfide bond</keyword>
<evidence type="ECO:0000313" key="7">
    <source>
        <dbReference type="RefSeq" id="XP_026111557.1"/>
    </source>
</evidence>
<dbReference type="PANTHER" id="PTHR20920">
    <property type="entry name" value="RPE-SPONDIN"/>
    <property type="match status" value="1"/>
</dbReference>
<dbReference type="OrthoDB" id="98591at2759"/>
<dbReference type="PANTHER" id="PTHR20920:SF4">
    <property type="entry name" value="SMB DOMAIN-CONTAINING PROTEIN"/>
    <property type="match status" value="1"/>
</dbReference>
<keyword evidence="1 4" id="KW-0732">Signal</keyword>
<dbReference type="InterPro" id="IPR056801">
    <property type="entry name" value="SBSPON_C"/>
</dbReference>
<dbReference type="Gene3D" id="2.20.100.10">
    <property type="entry name" value="Thrombospondin type-1 (TSP1) repeat"/>
    <property type="match status" value="1"/>
</dbReference>
<keyword evidence="3" id="KW-0325">Glycoprotein</keyword>
<keyword evidence="6" id="KW-1185">Reference proteome</keyword>
<dbReference type="InterPro" id="IPR000884">
    <property type="entry name" value="TSP1_rpt"/>
</dbReference>